<comment type="caution">
    <text evidence="2">The sequence shown here is derived from an EMBL/GenBank/DDBJ whole genome shotgun (WGS) entry which is preliminary data.</text>
</comment>
<proteinExistence type="predicted"/>
<evidence type="ECO:0000313" key="3">
    <source>
        <dbReference type="Proteomes" id="UP000887013"/>
    </source>
</evidence>
<name>A0A8X6PCK7_NEPPI</name>
<protein>
    <submittedName>
        <fullName evidence="2">Ankyrin repeat and fibronectin type-III domain-containing protein 1</fullName>
    </submittedName>
</protein>
<dbReference type="GO" id="GO:0005819">
    <property type="term" value="C:spindle"/>
    <property type="evidence" value="ECO:0007669"/>
    <property type="project" value="TreeGrafter"/>
</dbReference>
<dbReference type="GO" id="GO:0061172">
    <property type="term" value="P:regulation of establishment of bipolar cell polarity"/>
    <property type="evidence" value="ECO:0007669"/>
    <property type="project" value="TreeGrafter"/>
</dbReference>
<dbReference type="Proteomes" id="UP000887013">
    <property type="component" value="Unassembled WGS sequence"/>
</dbReference>
<sequence>MIFLENEDITLNMTFNTNTVTTQNRRSHLEKPPSKKKPPLLRARTLPAIICPSLNIIQAQLEADASGRNADSDGQGCSDFKTRRHFSGSATLKAKAAAQERERCYLDPDFEPIKSPLGSPRASVTSVTSGASSLSTQYEITKAGLAKFAKRLTSKDKSSNNKVIHQFPSTIPNIEVTPLRRSGSVDSLLETNLYSIDASDISNCSSMACLAPSCSSTNLSPSNLSPTNSLTVPVDGRTIPTSPSVPAKLEAHRRGDIPSSPSVPNKLTKGLSGQCLENPEVLLEGLPLSKTERKRLEKLNKINIDLQALFVSVEHEHLERARSILSTTDVNVNCKETYKEDYDSVSSERSSHSLISVPDSKYCAKTSSCHDNVSNSLFVDFISVNSDGFTPLDIAVMILDISMAKLLQSYGARESTRFRTKESKFSQLLSLVKEAERCVDDLTTCVLSAATSGSLSMALLKEKEKQLTLWRRRQQLLWRMKSGFEKLKAPSPPASVSLEVVGTKALKVKFTESECSREPETIVTKYKDIIFGNTLETPQQQRRQVRKSIKSLFTPTPKFQKNMKRGVYLACLMYTDHRVLVTTEDTLPVMEIDDSCPSCLHNDFHWLMKIACTWEDAKVLRTEMEKTQSSSSIHFRSKLLQAAEMMQNALGIQDLGQFYYKPIKDLDDTTVLCTVKHVPDSKSLNNLSLRWVPLAKLQRKLSINNETCHDVFTVNSLLLSATQAMMAYNHMSRIPLPKGLYVAYVKISSSVDLIRVLVPKKAPNVLPYYKVRENPHVSAEEWEWLKCLSSGEKGSASAAQFKFQKALSSAIRNLLTLLEVQSENAGEHRIYDKEVIELNSEVSLILLLPPVDCVCSAPGQRDDVTERSDCVLLPMQIFEMIHMSTYQHIFISRYSRISCILEMDTLVAQHIHRQAFSTTELASAQSRLRQLQQFQTQVDNTWRSMRWLMDVLNFARDRQGGGLLLSNFLTEKADSPSTSPPQSPQHSQSLHTLQVPSEVPGLRSFPGPIPSVSIRITNSSSSYSLTEPKDHSDGTLKPNAEMRRCASTSRLLLASNSTDEADSDSYSRQKPPSTLELIDDKSKAYSAETLSVTYKLGSCASARCDTSSAGNTPMNEDEECSEKCQGDDNTLSHEGIIINVTPGCGSAQSLSSTEATNPEIDDFEDDISDYKEQQMDELLQLPHEDSKDHPSDDEDSLTDCGLQFKAISRSEETFSDRDNEDYAFITSVLDSELPCPDINVDISVDELKVSVAYHDNIPSNTSVRLRINPDATAKEIVEAIISQMNEAILTGQYDSELYVNEETKDTICLVVSFGTIEHFLSDSFQPLKVQNPWTKGQLFAKRKTDKSRSQPEQ</sequence>
<feature type="region of interest" description="Disordered" evidence="1">
    <location>
        <begin position="1054"/>
        <end position="1075"/>
    </location>
</feature>
<evidence type="ECO:0000256" key="1">
    <source>
        <dbReference type="SAM" id="MobiDB-lite"/>
    </source>
</evidence>
<keyword evidence="3" id="KW-1185">Reference proteome</keyword>
<dbReference type="GO" id="GO:0000132">
    <property type="term" value="P:establishment of mitotic spindle orientation"/>
    <property type="evidence" value="ECO:0007669"/>
    <property type="project" value="TreeGrafter"/>
</dbReference>
<dbReference type="PANTHER" id="PTHR21437">
    <property type="entry name" value="WIDE AWAKE"/>
    <property type="match status" value="1"/>
</dbReference>
<feature type="region of interest" description="Disordered" evidence="1">
    <location>
        <begin position="971"/>
        <end position="993"/>
    </location>
</feature>
<dbReference type="OrthoDB" id="2428204at2759"/>
<feature type="region of interest" description="Disordered" evidence="1">
    <location>
        <begin position="237"/>
        <end position="264"/>
    </location>
</feature>
<feature type="compositionally biased region" description="Basic and acidic residues" evidence="1">
    <location>
        <begin position="1027"/>
        <end position="1040"/>
    </location>
</feature>
<feature type="compositionally biased region" description="Polar residues" evidence="1">
    <location>
        <begin position="1054"/>
        <end position="1072"/>
    </location>
</feature>
<dbReference type="InterPro" id="IPR039269">
    <property type="entry name" value="ANKFN1"/>
</dbReference>
<dbReference type="EMBL" id="BMAW01114216">
    <property type="protein sequence ID" value="GFT60764.1"/>
    <property type="molecule type" value="Genomic_DNA"/>
</dbReference>
<feature type="compositionally biased region" description="Low complexity" evidence="1">
    <location>
        <begin position="984"/>
        <end position="993"/>
    </location>
</feature>
<evidence type="ECO:0000313" key="2">
    <source>
        <dbReference type="EMBL" id="GFT60764.1"/>
    </source>
</evidence>
<accession>A0A8X6PCK7</accession>
<gene>
    <name evidence="2" type="primary">ANKFN1</name>
    <name evidence="2" type="ORF">NPIL_47621</name>
</gene>
<reference evidence="2" key="1">
    <citation type="submission" date="2020-08" db="EMBL/GenBank/DDBJ databases">
        <title>Multicomponent nature underlies the extraordinary mechanical properties of spider dragline silk.</title>
        <authorList>
            <person name="Kono N."/>
            <person name="Nakamura H."/>
            <person name="Mori M."/>
            <person name="Yoshida Y."/>
            <person name="Ohtoshi R."/>
            <person name="Malay A.D."/>
            <person name="Moran D.A.P."/>
            <person name="Tomita M."/>
            <person name="Numata K."/>
            <person name="Arakawa K."/>
        </authorList>
    </citation>
    <scope>NUCLEOTIDE SEQUENCE</scope>
</reference>
<organism evidence="2 3">
    <name type="scientific">Nephila pilipes</name>
    <name type="common">Giant wood spider</name>
    <name type="synonym">Nephila maculata</name>
    <dbReference type="NCBI Taxonomy" id="299642"/>
    <lineage>
        <taxon>Eukaryota</taxon>
        <taxon>Metazoa</taxon>
        <taxon>Ecdysozoa</taxon>
        <taxon>Arthropoda</taxon>
        <taxon>Chelicerata</taxon>
        <taxon>Arachnida</taxon>
        <taxon>Araneae</taxon>
        <taxon>Araneomorphae</taxon>
        <taxon>Entelegynae</taxon>
        <taxon>Araneoidea</taxon>
        <taxon>Nephilidae</taxon>
        <taxon>Nephila</taxon>
    </lineage>
</organism>
<dbReference type="PANTHER" id="PTHR21437:SF1">
    <property type="entry name" value="WIDE AWAKE"/>
    <property type="match status" value="1"/>
</dbReference>
<feature type="region of interest" description="Disordered" evidence="1">
    <location>
        <begin position="1020"/>
        <end position="1040"/>
    </location>
</feature>